<name>A0A812IJB6_9DINO</name>
<evidence type="ECO:0000313" key="2">
    <source>
        <dbReference type="Proteomes" id="UP000604046"/>
    </source>
</evidence>
<organism evidence="1 2">
    <name type="scientific">Symbiodinium natans</name>
    <dbReference type="NCBI Taxonomy" id="878477"/>
    <lineage>
        <taxon>Eukaryota</taxon>
        <taxon>Sar</taxon>
        <taxon>Alveolata</taxon>
        <taxon>Dinophyceae</taxon>
        <taxon>Suessiales</taxon>
        <taxon>Symbiodiniaceae</taxon>
        <taxon>Symbiodinium</taxon>
    </lineage>
</organism>
<sequence length="149" mass="16226">MPRSVDVSGRVVFRCCHCLRTIEEEVEVLLENCYCSRVCLKGGPRQLDGSCIATPSWVMPPEKAAPRPLGRRLSCTELPTDNSKKPEVSQAQAISPPFASHFLQRVSKTLAEVLLRPSAWLSELLQVLALAVGADLSTIANGNLLTKAI</sequence>
<proteinExistence type="predicted"/>
<reference evidence="1" key="1">
    <citation type="submission" date="2021-02" db="EMBL/GenBank/DDBJ databases">
        <authorList>
            <person name="Dougan E. K."/>
            <person name="Rhodes N."/>
            <person name="Thang M."/>
            <person name="Chan C."/>
        </authorList>
    </citation>
    <scope>NUCLEOTIDE SEQUENCE</scope>
</reference>
<accession>A0A812IJB6</accession>
<dbReference type="OrthoDB" id="414588at2759"/>
<dbReference type="EMBL" id="CAJNDS010000273">
    <property type="protein sequence ID" value="CAE7037151.1"/>
    <property type="molecule type" value="Genomic_DNA"/>
</dbReference>
<keyword evidence="2" id="KW-1185">Reference proteome</keyword>
<comment type="caution">
    <text evidence="1">The sequence shown here is derived from an EMBL/GenBank/DDBJ whole genome shotgun (WGS) entry which is preliminary data.</text>
</comment>
<dbReference type="Proteomes" id="UP000604046">
    <property type="component" value="Unassembled WGS sequence"/>
</dbReference>
<dbReference type="AlphaFoldDB" id="A0A812IJB6"/>
<evidence type="ECO:0000313" key="1">
    <source>
        <dbReference type="EMBL" id="CAE7037151.1"/>
    </source>
</evidence>
<protein>
    <submittedName>
        <fullName evidence="1">Uncharacterized protein</fullName>
    </submittedName>
</protein>
<gene>
    <name evidence="1" type="ORF">SNAT2548_LOCUS4456</name>
</gene>